<dbReference type="PROSITE" id="PS50048">
    <property type="entry name" value="ZN2_CY6_FUNGAL_2"/>
    <property type="match status" value="1"/>
</dbReference>
<evidence type="ECO:0000313" key="8">
    <source>
        <dbReference type="EMBL" id="OQE02924.1"/>
    </source>
</evidence>
<keyword evidence="1" id="KW-0479">Metal-binding</keyword>
<dbReference type="GO" id="GO:0000981">
    <property type="term" value="F:DNA-binding transcription factor activity, RNA polymerase II-specific"/>
    <property type="evidence" value="ECO:0007669"/>
    <property type="project" value="InterPro"/>
</dbReference>
<dbReference type="PRINTS" id="PR00755">
    <property type="entry name" value="AFLATOXINBRP"/>
</dbReference>
<dbReference type="PROSITE" id="PS00463">
    <property type="entry name" value="ZN2_CY6_FUNGAL_1"/>
    <property type="match status" value="1"/>
</dbReference>
<proteinExistence type="predicted"/>
<evidence type="ECO:0000256" key="1">
    <source>
        <dbReference type="ARBA" id="ARBA00022723"/>
    </source>
</evidence>
<evidence type="ECO:0000256" key="5">
    <source>
        <dbReference type="ARBA" id="ARBA00023242"/>
    </source>
</evidence>
<evidence type="ECO:0000256" key="6">
    <source>
        <dbReference type="SAM" id="MobiDB-lite"/>
    </source>
</evidence>
<feature type="region of interest" description="Disordered" evidence="6">
    <location>
        <begin position="362"/>
        <end position="390"/>
    </location>
</feature>
<evidence type="ECO:0000259" key="7">
    <source>
        <dbReference type="PROSITE" id="PS50048"/>
    </source>
</evidence>
<protein>
    <recommendedName>
        <fullName evidence="7">Zn(2)-C6 fungal-type domain-containing protein</fullName>
    </recommendedName>
</protein>
<dbReference type="SUPFAM" id="SSF57701">
    <property type="entry name" value="Zn2/Cys6 DNA-binding domain"/>
    <property type="match status" value="1"/>
</dbReference>
<evidence type="ECO:0000313" key="9">
    <source>
        <dbReference type="Proteomes" id="UP000191518"/>
    </source>
</evidence>
<feature type="compositionally biased region" description="Polar residues" evidence="6">
    <location>
        <begin position="155"/>
        <end position="167"/>
    </location>
</feature>
<dbReference type="InterPro" id="IPR013700">
    <property type="entry name" value="AflR"/>
</dbReference>
<keyword evidence="5" id="KW-0539">Nucleus</keyword>
<gene>
    <name evidence="8" type="ORF">PENVUL_c037G01433</name>
</gene>
<feature type="domain" description="Zn(2)-C6 fungal-type" evidence="7">
    <location>
        <begin position="33"/>
        <end position="63"/>
    </location>
</feature>
<dbReference type="GO" id="GO:0008270">
    <property type="term" value="F:zinc ion binding"/>
    <property type="evidence" value="ECO:0007669"/>
    <property type="project" value="InterPro"/>
</dbReference>
<reference evidence="9" key="1">
    <citation type="journal article" date="2017" name="Nat. Microbiol.">
        <title>Global analysis of biosynthetic gene clusters reveals vast potential of secondary metabolite production in Penicillium species.</title>
        <authorList>
            <person name="Nielsen J.C."/>
            <person name="Grijseels S."/>
            <person name="Prigent S."/>
            <person name="Ji B."/>
            <person name="Dainat J."/>
            <person name="Nielsen K.F."/>
            <person name="Frisvad J.C."/>
            <person name="Workman M."/>
            <person name="Nielsen J."/>
        </authorList>
    </citation>
    <scope>NUCLEOTIDE SEQUENCE [LARGE SCALE GENOMIC DNA]</scope>
    <source>
        <strain evidence="9">IBT 29486</strain>
    </source>
</reference>
<dbReference type="Pfam" id="PF08493">
    <property type="entry name" value="AflR"/>
    <property type="match status" value="1"/>
</dbReference>
<dbReference type="InterPro" id="IPR001138">
    <property type="entry name" value="Zn2Cys6_DnaBD"/>
</dbReference>
<keyword evidence="4" id="KW-0804">Transcription</keyword>
<dbReference type="CDD" id="cd00067">
    <property type="entry name" value="GAL4"/>
    <property type="match status" value="1"/>
</dbReference>
<dbReference type="InterPro" id="IPR050797">
    <property type="entry name" value="Carb_Metab_Trans_Reg"/>
</dbReference>
<feature type="region of interest" description="Disordered" evidence="6">
    <location>
        <begin position="138"/>
        <end position="174"/>
    </location>
</feature>
<dbReference type="SMART" id="SM00066">
    <property type="entry name" value="GAL4"/>
    <property type="match status" value="1"/>
</dbReference>
<dbReference type="GO" id="GO:0045122">
    <property type="term" value="P:aflatoxin biosynthetic process"/>
    <property type="evidence" value="ECO:0007669"/>
    <property type="project" value="InterPro"/>
</dbReference>
<dbReference type="GO" id="GO:0003677">
    <property type="term" value="F:DNA binding"/>
    <property type="evidence" value="ECO:0007669"/>
    <property type="project" value="UniProtKB-KW"/>
</dbReference>
<evidence type="ECO:0000256" key="3">
    <source>
        <dbReference type="ARBA" id="ARBA00023125"/>
    </source>
</evidence>
<feature type="compositionally biased region" description="Polar residues" evidence="6">
    <location>
        <begin position="14"/>
        <end position="23"/>
    </location>
</feature>
<name>A0A1V6RNB4_9EURO</name>
<feature type="region of interest" description="Disordered" evidence="6">
    <location>
        <begin position="273"/>
        <end position="294"/>
    </location>
</feature>
<dbReference type="EMBL" id="MDYP01000037">
    <property type="protein sequence ID" value="OQE02924.1"/>
    <property type="molecule type" value="Genomic_DNA"/>
</dbReference>
<keyword evidence="3" id="KW-0238">DNA-binding</keyword>
<organism evidence="8 9">
    <name type="scientific">Penicillium vulpinum</name>
    <dbReference type="NCBI Taxonomy" id="29845"/>
    <lineage>
        <taxon>Eukaryota</taxon>
        <taxon>Fungi</taxon>
        <taxon>Dikarya</taxon>
        <taxon>Ascomycota</taxon>
        <taxon>Pezizomycotina</taxon>
        <taxon>Eurotiomycetes</taxon>
        <taxon>Eurotiomycetidae</taxon>
        <taxon>Eurotiales</taxon>
        <taxon>Aspergillaceae</taxon>
        <taxon>Penicillium</taxon>
    </lineage>
</organism>
<keyword evidence="9" id="KW-1185">Reference proteome</keyword>
<keyword evidence="2" id="KW-0805">Transcription regulation</keyword>
<feature type="compositionally biased region" description="Low complexity" evidence="6">
    <location>
        <begin position="81"/>
        <end position="93"/>
    </location>
</feature>
<feature type="compositionally biased region" description="Polar residues" evidence="6">
    <location>
        <begin position="373"/>
        <end position="389"/>
    </location>
</feature>
<dbReference type="InterPro" id="IPR036864">
    <property type="entry name" value="Zn2-C6_fun-type_DNA-bd_sf"/>
</dbReference>
<dbReference type="Gene3D" id="4.10.240.10">
    <property type="entry name" value="Zn(2)-C6 fungal-type DNA-binding domain"/>
    <property type="match status" value="1"/>
</dbReference>
<accession>A0A1V6RNB4</accession>
<dbReference type="GO" id="GO:0005634">
    <property type="term" value="C:nucleus"/>
    <property type="evidence" value="ECO:0007669"/>
    <property type="project" value="InterPro"/>
</dbReference>
<evidence type="ECO:0000256" key="2">
    <source>
        <dbReference type="ARBA" id="ARBA00023015"/>
    </source>
</evidence>
<dbReference type="PANTHER" id="PTHR31668">
    <property type="entry name" value="GLUCOSE TRANSPORT TRANSCRIPTION REGULATOR RGT1-RELATED-RELATED"/>
    <property type="match status" value="1"/>
</dbReference>
<feature type="region of interest" description="Disordered" evidence="6">
    <location>
        <begin position="65"/>
        <end position="100"/>
    </location>
</feature>
<dbReference type="AlphaFoldDB" id="A0A1V6RNB4"/>
<dbReference type="Proteomes" id="UP000191518">
    <property type="component" value="Unassembled WGS sequence"/>
</dbReference>
<sequence>MFMTPSEEMEVQTYDHQNQNNTKKSQRLPFRTSCDPCAASKVRCTKEQHGCSRCVQNGLKCVYGRSRRKGKPPSNKTTAYPPLHSSSSQVPVSSPAPAPASPVPGPPYWVTGPSHHQPNYNYSCPWYRSSMFPMANPPNPGLGNAASNEWERDAPNSSTPSLTPHQSLSDEDTGISYLPTTGFIWPNMAGSDPTVANGGNIGSLPEPIHEEHDHSNYNEMRHMNDENGVGQEETEMRDDSEGDQHEPCIVVACRTLSSLYQFVQSDCMNGHASNDAQSRKILKPPTPEEPSTNDTVFWMTRSATETISRLLNCAGRSCAHDPPTFLVFGSVLLKILSWYEAMYQSEIGGLVLSTTPLANGLEGVGSRPHHSNDSQFGDKNSTGLSQPSENMKESTYAVPLTIPLAVDAFNMSRATETKMKAQLLLCEVQALSHVCHTLNRRVQAVVGIQGENNMYGQANVDLLRKLGELQHALTVVCTQVPSLG</sequence>
<feature type="region of interest" description="Disordered" evidence="6">
    <location>
        <begin position="1"/>
        <end position="29"/>
    </location>
</feature>
<dbReference type="Pfam" id="PF00172">
    <property type="entry name" value="Zn_clus"/>
    <property type="match status" value="1"/>
</dbReference>
<evidence type="ECO:0000256" key="4">
    <source>
        <dbReference type="ARBA" id="ARBA00023163"/>
    </source>
</evidence>
<dbReference type="PANTHER" id="PTHR31668:SF30">
    <property type="entry name" value="ZN(II)2CYS6 TRANSCRIPTION FACTOR (EUROFUNG)"/>
    <property type="match status" value="1"/>
</dbReference>
<comment type="caution">
    <text evidence="8">The sequence shown here is derived from an EMBL/GenBank/DDBJ whole genome shotgun (WGS) entry which is preliminary data.</text>
</comment>